<keyword evidence="6" id="KW-0153">Cholesterol metabolism</keyword>
<evidence type="ECO:0000256" key="34">
    <source>
        <dbReference type="RuleBase" id="RU004475"/>
    </source>
</evidence>
<organism evidence="36 37">
    <name type="scientific">Ridgeia piscesae</name>
    <name type="common">Tubeworm</name>
    <dbReference type="NCBI Taxonomy" id="27915"/>
    <lineage>
        <taxon>Eukaryota</taxon>
        <taxon>Metazoa</taxon>
        <taxon>Spiralia</taxon>
        <taxon>Lophotrochozoa</taxon>
        <taxon>Annelida</taxon>
        <taxon>Polychaeta</taxon>
        <taxon>Sedentaria</taxon>
        <taxon>Canalipalpata</taxon>
        <taxon>Sabellida</taxon>
        <taxon>Siboglinidae</taxon>
        <taxon>Ridgeia</taxon>
    </lineage>
</organism>
<proteinExistence type="inferred from homology"/>
<comment type="subunit">
    <text evidence="4">Homodimer.</text>
</comment>
<keyword evidence="5" id="KW-0444">Lipid biosynthesis</keyword>
<dbReference type="Gene3D" id="3.40.50.720">
    <property type="entry name" value="NAD(P)-binding Rossmann-like Domain"/>
    <property type="match status" value="1"/>
</dbReference>
<evidence type="ECO:0000259" key="35">
    <source>
        <dbReference type="Pfam" id="PF01073"/>
    </source>
</evidence>
<evidence type="ECO:0000256" key="5">
    <source>
        <dbReference type="ARBA" id="ARBA00022516"/>
    </source>
</evidence>
<evidence type="ECO:0000256" key="20">
    <source>
        <dbReference type="ARBA" id="ARBA00023221"/>
    </source>
</evidence>
<evidence type="ECO:0000256" key="22">
    <source>
        <dbReference type="ARBA" id="ARBA00051020"/>
    </source>
</evidence>
<comment type="pathway">
    <text evidence="31">Steroid biosynthesis; zymosterol biosynthesis; zymosterol from lanosterol: step 4/6.</text>
</comment>
<dbReference type="InterPro" id="IPR050177">
    <property type="entry name" value="Lipid_A_modif_metabolic_enz"/>
</dbReference>
<evidence type="ECO:0000256" key="8">
    <source>
        <dbReference type="ARBA" id="ARBA00022692"/>
    </source>
</evidence>
<evidence type="ECO:0000256" key="12">
    <source>
        <dbReference type="ARBA" id="ARBA00022989"/>
    </source>
</evidence>
<sequence>MKTCLVIGGGGFLGRHIVEKLLEKGYGVHVFDIRRTFEDKQVEFFVGDLCKKEDLLPAMKDVDTVFHCATPSPLSNNKQLFHAVNYHGTKTILEAAQEAGVQRLVLTSSASVVYEGKDIVNGKEDLPYASKPMDYYTETKILQEKLVLDADSEDFFTVAIRPHGIFGPRDPHMLPTTARMAKAGKTKFIIGDGKNTVDFTYVENVVHGHILAAEHLEKDSVVRGKAYNITNDDPIYFWEFMRRIITGLGYPAPKYNLPYWLVVALAVILQFVCKILKPIKEIRPTFTPMTVALAGTHHFYSCERAKNDMDYKPVVPMDKAIKLAIDSYPELRAET</sequence>
<protein>
    <recommendedName>
        <fullName evidence="33">Sterol-4-alpha-carboxylate 3-dehydrogenase, decarboxylating</fullName>
        <ecNumber evidence="32">1.1.1.170</ecNumber>
    </recommendedName>
</protein>
<evidence type="ECO:0000256" key="21">
    <source>
        <dbReference type="ARBA" id="ARBA00050270"/>
    </source>
</evidence>
<comment type="caution">
    <text evidence="36">The sequence shown here is derived from an EMBL/GenBank/DDBJ whole genome shotgun (WGS) entry which is preliminary data.</text>
</comment>
<feature type="domain" description="3-beta hydroxysteroid dehydrogenase/isomerase" evidence="35">
    <location>
        <begin position="5"/>
        <end position="258"/>
    </location>
</feature>
<evidence type="ECO:0000256" key="7">
    <source>
        <dbReference type="ARBA" id="ARBA00022677"/>
    </source>
</evidence>
<dbReference type="AlphaFoldDB" id="A0AAD9PEA1"/>
<accession>A0AAD9PEA1</accession>
<evidence type="ECO:0000256" key="10">
    <source>
        <dbReference type="ARBA" id="ARBA00022824"/>
    </source>
</evidence>
<evidence type="ECO:0000256" key="19">
    <source>
        <dbReference type="ARBA" id="ARBA00023166"/>
    </source>
</evidence>
<dbReference type="Pfam" id="PF01073">
    <property type="entry name" value="3Beta_HSD"/>
    <property type="match status" value="1"/>
</dbReference>
<comment type="similarity">
    <text evidence="3 34">Belongs to the 3-beta-HSD family.</text>
</comment>
<evidence type="ECO:0000256" key="17">
    <source>
        <dbReference type="ARBA" id="ARBA00023098"/>
    </source>
</evidence>
<evidence type="ECO:0000256" key="18">
    <source>
        <dbReference type="ARBA" id="ARBA00023136"/>
    </source>
</evidence>
<keyword evidence="18" id="KW-0472">Membrane</keyword>
<reference evidence="36" key="1">
    <citation type="journal article" date="2023" name="Mol. Biol. Evol.">
        <title>Third-Generation Sequencing Reveals the Adaptive Role of the Epigenome in Three Deep-Sea Polychaetes.</title>
        <authorList>
            <person name="Perez M."/>
            <person name="Aroh O."/>
            <person name="Sun Y."/>
            <person name="Lan Y."/>
            <person name="Juniper S.K."/>
            <person name="Young C.R."/>
            <person name="Angers B."/>
            <person name="Qian P.Y."/>
        </authorList>
    </citation>
    <scope>NUCLEOTIDE SEQUENCE</scope>
    <source>
        <strain evidence="36">R07B-5</strain>
    </source>
</reference>
<keyword evidence="13" id="KW-0007">Acetylation</keyword>
<evidence type="ECO:0000256" key="9">
    <source>
        <dbReference type="ARBA" id="ARBA00022778"/>
    </source>
</evidence>
<comment type="catalytic activity">
    <reaction evidence="29">
        <text>4beta-methylzymosterol-4alpha-carboxylate + NADP(+) = 3-dehydro-4-methylzymosterol + CO2 + NADPH</text>
        <dbReference type="Rhea" id="RHEA:33447"/>
        <dbReference type="ChEBI" id="CHEBI:16526"/>
        <dbReference type="ChEBI" id="CHEBI:50593"/>
        <dbReference type="ChEBI" id="CHEBI:57783"/>
        <dbReference type="ChEBI" id="CHEBI:58349"/>
        <dbReference type="ChEBI" id="CHEBI:64925"/>
        <dbReference type="EC" id="1.1.1.170"/>
    </reaction>
    <physiologicalReaction direction="left-to-right" evidence="29">
        <dbReference type="Rhea" id="RHEA:33448"/>
    </physiologicalReaction>
</comment>
<keyword evidence="12" id="KW-1133">Transmembrane helix</keyword>
<comment type="catalytic activity">
    <reaction evidence="28">
        <text>4alpha-carboxy-5alpha-cholest-8-ene-3beta-ol + NAD(+) = 5alpha-cholest-8-en-3-one + CO2 + NADH</text>
        <dbReference type="Rhea" id="RHEA:47172"/>
        <dbReference type="ChEBI" id="CHEBI:16526"/>
        <dbReference type="ChEBI" id="CHEBI:57540"/>
        <dbReference type="ChEBI" id="CHEBI:57945"/>
        <dbReference type="ChEBI" id="CHEBI:87055"/>
        <dbReference type="ChEBI" id="CHEBI:87056"/>
    </reaction>
    <physiologicalReaction direction="left-to-right" evidence="28">
        <dbReference type="Rhea" id="RHEA:47173"/>
    </physiologicalReaction>
</comment>
<comment type="catalytic activity">
    <reaction evidence="25">
        <text>4alpha-carboxy-4beta-methyl-5alpha-cholest-8-en-3beta-ol + NADP(+) = 4alpha-methyl-5alpha-cholest-8-en-3-one + CO2 + NADPH</text>
        <dbReference type="Rhea" id="RHEA:46828"/>
        <dbReference type="ChEBI" id="CHEBI:16526"/>
        <dbReference type="ChEBI" id="CHEBI:57783"/>
        <dbReference type="ChEBI" id="CHEBI:58349"/>
        <dbReference type="ChEBI" id="CHEBI:87047"/>
        <dbReference type="ChEBI" id="CHEBI:87050"/>
    </reaction>
    <physiologicalReaction direction="left-to-right" evidence="25">
        <dbReference type="Rhea" id="RHEA:46829"/>
    </physiologicalReaction>
</comment>
<evidence type="ECO:0000256" key="31">
    <source>
        <dbReference type="ARBA" id="ARBA00060653"/>
    </source>
</evidence>
<comment type="catalytic activity">
    <reaction evidence="27">
        <text>4beta-methylzymosterol-4alpha-carboxylate + NAD(+) = 3-dehydro-4-methylzymosterol + CO2 + NADH</text>
        <dbReference type="Rhea" id="RHEA:47160"/>
        <dbReference type="ChEBI" id="CHEBI:16526"/>
        <dbReference type="ChEBI" id="CHEBI:50593"/>
        <dbReference type="ChEBI" id="CHEBI:57540"/>
        <dbReference type="ChEBI" id="CHEBI:57945"/>
        <dbReference type="ChEBI" id="CHEBI:64925"/>
    </reaction>
    <physiologicalReaction direction="left-to-right" evidence="27">
        <dbReference type="Rhea" id="RHEA:47161"/>
    </physiologicalReaction>
</comment>
<evidence type="ECO:0000256" key="16">
    <source>
        <dbReference type="ARBA" id="ARBA00023027"/>
    </source>
</evidence>
<comment type="catalytic activity">
    <reaction evidence="30">
        <text>4alpha-carboxyzymosterol + NADP(+) = zymosterone + CO2 + NADPH</text>
        <dbReference type="Rhea" id="RHEA:33455"/>
        <dbReference type="ChEBI" id="CHEBI:16526"/>
        <dbReference type="ChEBI" id="CHEBI:52386"/>
        <dbReference type="ChEBI" id="CHEBI:57783"/>
        <dbReference type="ChEBI" id="CHEBI:58349"/>
        <dbReference type="ChEBI" id="CHEBI:143575"/>
    </reaction>
    <physiologicalReaction direction="left-to-right" evidence="30">
        <dbReference type="Rhea" id="RHEA:33456"/>
    </physiologicalReaction>
</comment>
<evidence type="ECO:0000256" key="28">
    <source>
        <dbReference type="ARBA" id="ARBA00052650"/>
    </source>
</evidence>
<keyword evidence="9" id="KW-0152">Cholesterol biosynthesis</keyword>
<keyword evidence="17" id="KW-0443">Lipid metabolism</keyword>
<dbReference type="Proteomes" id="UP001209878">
    <property type="component" value="Unassembled WGS sequence"/>
</dbReference>
<keyword evidence="16" id="KW-0520">NAD</keyword>
<evidence type="ECO:0000256" key="3">
    <source>
        <dbReference type="ARBA" id="ARBA00009219"/>
    </source>
</evidence>
<keyword evidence="37" id="KW-1185">Reference proteome</keyword>
<comment type="catalytic activity">
    <reaction evidence="24">
        <text>a 3beta-hydroxysteroid-4alpha-carboxylate + NAD(+) = a 3-oxosteroid + CO2 + NADH</text>
        <dbReference type="Rhea" id="RHEA:34775"/>
        <dbReference type="ChEBI" id="CHEBI:16526"/>
        <dbReference type="ChEBI" id="CHEBI:47788"/>
        <dbReference type="ChEBI" id="CHEBI:57540"/>
        <dbReference type="ChEBI" id="CHEBI:57945"/>
        <dbReference type="ChEBI" id="CHEBI:136966"/>
        <dbReference type="EC" id="1.1.1.170"/>
    </reaction>
</comment>
<dbReference type="GO" id="GO:0005789">
    <property type="term" value="C:endoplasmic reticulum membrane"/>
    <property type="evidence" value="ECO:0007669"/>
    <property type="project" value="UniProtKB-SubCell"/>
</dbReference>
<dbReference type="PANTHER" id="PTHR43245">
    <property type="entry name" value="BIFUNCTIONAL POLYMYXIN RESISTANCE PROTEIN ARNA"/>
    <property type="match status" value="1"/>
</dbReference>
<comment type="subcellular location">
    <subcellularLocation>
        <location evidence="1">Endoplasmic reticulum membrane</location>
        <topology evidence="1">Single-pass membrane protein</topology>
    </subcellularLocation>
    <subcellularLocation>
        <location evidence="2">Lipid droplet</location>
    </subcellularLocation>
</comment>
<evidence type="ECO:0000256" key="25">
    <source>
        <dbReference type="ARBA" id="ARBA00051429"/>
    </source>
</evidence>
<gene>
    <name evidence="36" type="ORF">NP493_19g06007</name>
</gene>
<evidence type="ECO:0000313" key="37">
    <source>
        <dbReference type="Proteomes" id="UP001209878"/>
    </source>
</evidence>
<comment type="catalytic activity">
    <reaction evidence="21">
        <text>4alpha-carboxyzymosterol + NAD(+) = zymosterone + CO2 + NADH</text>
        <dbReference type="Rhea" id="RHEA:47164"/>
        <dbReference type="ChEBI" id="CHEBI:16526"/>
        <dbReference type="ChEBI" id="CHEBI:52386"/>
        <dbReference type="ChEBI" id="CHEBI:57540"/>
        <dbReference type="ChEBI" id="CHEBI:57945"/>
        <dbReference type="ChEBI" id="CHEBI:143575"/>
    </reaction>
    <physiologicalReaction direction="left-to-right" evidence="21">
        <dbReference type="Rhea" id="RHEA:47165"/>
    </physiologicalReaction>
</comment>
<evidence type="ECO:0000256" key="32">
    <source>
        <dbReference type="ARBA" id="ARBA00066634"/>
    </source>
</evidence>
<evidence type="ECO:0000256" key="26">
    <source>
        <dbReference type="ARBA" id="ARBA00051762"/>
    </source>
</evidence>
<keyword evidence="20" id="KW-0753">Steroid metabolism</keyword>
<evidence type="ECO:0000256" key="11">
    <source>
        <dbReference type="ARBA" id="ARBA00022955"/>
    </source>
</evidence>
<comment type="catalytic activity">
    <reaction evidence="26">
        <text>4alpha-carboxy-4beta-methyl-5alpha-cholest-8-en-3beta-ol + NAD(+) = 4alpha-methyl-5alpha-cholest-8-en-3-one + CO2 + NADH</text>
        <dbReference type="Rhea" id="RHEA:47168"/>
        <dbReference type="ChEBI" id="CHEBI:16526"/>
        <dbReference type="ChEBI" id="CHEBI:57540"/>
        <dbReference type="ChEBI" id="CHEBI:57945"/>
        <dbReference type="ChEBI" id="CHEBI:87047"/>
        <dbReference type="ChEBI" id="CHEBI:87050"/>
    </reaction>
    <physiologicalReaction direction="left-to-right" evidence="26">
        <dbReference type="Rhea" id="RHEA:47169"/>
    </physiologicalReaction>
</comment>
<evidence type="ECO:0000256" key="4">
    <source>
        <dbReference type="ARBA" id="ARBA00011738"/>
    </source>
</evidence>
<keyword evidence="14 34" id="KW-0560">Oxidoreductase</keyword>
<evidence type="ECO:0000313" key="36">
    <source>
        <dbReference type="EMBL" id="KAK2192966.1"/>
    </source>
</evidence>
<evidence type="ECO:0000256" key="2">
    <source>
        <dbReference type="ARBA" id="ARBA00004502"/>
    </source>
</evidence>
<evidence type="ECO:0000256" key="27">
    <source>
        <dbReference type="ARBA" id="ARBA00051958"/>
    </source>
</evidence>
<evidence type="ECO:0000256" key="15">
    <source>
        <dbReference type="ARBA" id="ARBA00023011"/>
    </source>
</evidence>
<dbReference type="GO" id="GO:0006695">
    <property type="term" value="P:cholesterol biosynthetic process"/>
    <property type="evidence" value="ECO:0007669"/>
    <property type="project" value="UniProtKB-KW"/>
</dbReference>
<comment type="catalytic activity">
    <reaction evidence="23">
        <text>a 3beta-hydroxysteroid-4alpha-carboxylate + NADP(+) = a 3-oxosteroid + CO2 + NADPH</text>
        <dbReference type="Rhea" id="RHEA:34771"/>
        <dbReference type="ChEBI" id="CHEBI:16526"/>
        <dbReference type="ChEBI" id="CHEBI:47788"/>
        <dbReference type="ChEBI" id="CHEBI:57783"/>
        <dbReference type="ChEBI" id="CHEBI:58349"/>
        <dbReference type="ChEBI" id="CHEBI:136966"/>
        <dbReference type="EC" id="1.1.1.170"/>
    </reaction>
</comment>
<evidence type="ECO:0000256" key="29">
    <source>
        <dbReference type="ARBA" id="ARBA00052679"/>
    </source>
</evidence>
<evidence type="ECO:0000256" key="14">
    <source>
        <dbReference type="ARBA" id="ARBA00023002"/>
    </source>
</evidence>
<keyword evidence="15" id="KW-0756">Sterol biosynthesis</keyword>
<keyword evidence="10" id="KW-0256">Endoplasmic reticulum</keyword>
<evidence type="ECO:0000256" key="33">
    <source>
        <dbReference type="ARBA" id="ARBA00074569"/>
    </source>
</evidence>
<evidence type="ECO:0000256" key="6">
    <source>
        <dbReference type="ARBA" id="ARBA00022548"/>
    </source>
</evidence>
<evidence type="ECO:0000256" key="24">
    <source>
        <dbReference type="ARBA" id="ARBA00051208"/>
    </source>
</evidence>
<keyword evidence="11" id="KW-0752">Steroid biosynthesis</keyword>
<name>A0AAD9PEA1_RIDPI</name>
<dbReference type="EMBL" id="JAODUO010000019">
    <property type="protein sequence ID" value="KAK2192966.1"/>
    <property type="molecule type" value="Genomic_DNA"/>
</dbReference>
<evidence type="ECO:0000256" key="13">
    <source>
        <dbReference type="ARBA" id="ARBA00022990"/>
    </source>
</evidence>
<dbReference type="FunFam" id="3.40.50.720:FF:000251">
    <property type="entry name" value="Sterol-4-alpha-carboxylate 3-dehydrogenase, decarboxylating"/>
    <property type="match status" value="1"/>
</dbReference>
<keyword evidence="8" id="KW-0812">Transmembrane</keyword>
<dbReference type="PANTHER" id="PTHR43245:SF51">
    <property type="entry name" value="SHORT CHAIN DEHYDROGENASE_REDUCTASE FAMILY 42E, MEMBER 2"/>
    <property type="match status" value="1"/>
</dbReference>
<dbReference type="SUPFAM" id="SSF51735">
    <property type="entry name" value="NAD(P)-binding Rossmann-fold domains"/>
    <property type="match status" value="1"/>
</dbReference>
<evidence type="ECO:0000256" key="23">
    <source>
        <dbReference type="ARBA" id="ARBA00051034"/>
    </source>
</evidence>
<dbReference type="GO" id="GO:0000252">
    <property type="term" value="F:3-beta-hydroxysteroid dehydrogenase [NAD(P)+]/C4-decarboxylase activity"/>
    <property type="evidence" value="ECO:0007669"/>
    <property type="project" value="UniProtKB-EC"/>
</dbReference>
<evidence type="ECO:0000256" key="1">
    <source>
        <dbReference type="ARBA" id="ARBA00004389"/>
    </source>
</evidence>
<keyword evidence="7" id="KW-0551">Lipid droplet</keyword>
<dbReference type="InterPro" id="IPR036291">
    <property type="entry name" value="NAD(P)-bd_dom_sf"/>
</dbReference>
<dbReference type="InterPro" id="IPR002225">
    <property type="entry name" value="3Beta_OHSteriod_DH/Estase"/>
</dbReference>
<keyword evidence="19" id="KW-1207">Sterol metabolism</keyword>
<evidence type="ECO:0000256" key="30">
    <source>
        <dbReference type="ARBA" id="ARBA00052802"/>
    </source>
</evidence>
<comment type="catalytic activity">
    <reaction evidence="22">
        <text>4alpha-carboxy-5alpha-cholest-8-ene-3beta-ol + NADP(+) = 5alpha-cholest-8-en-3-one + CO2 + NADPH</text>
        <dbReference type="Rhea" id="RHEA:46848"/>
        <dbReference type="ChEBI" id="CHEBI:16526"/>
        <dbReference type="ChEBI" id="CHEBI:57783"/>
        <dbReference type="ChEBI" id="CHEBI:58349"/>
        <dbReference type="ChEBI" id="CHEBI:87055"/>
        <dbReference type="ChEBI" id="CHEBI:87056"/>
    </reaction>
    <physiologicalReaction direction="left-to-right" evidence="22">
        <dbReference type="Rhea" id="RHEA:46849"/>
    </physiologicalReaction>
</comment>
<dbReference type="GO" id="GO:0005811">
    <property type="term" value="C:lipid droplet"/>
    <property type="evidence" value="ECO:0007669"/>
    <property type="project" value="UniProtKB-SubCell"/>
</dbReference>
<dbReference type="EC" id="1.1.1.170" evidence="32"/>